<reference evidence="1 2" key="1">
    <citation type="journal article" date="2014" name="Virology">
        <title>Supersize me: Cronobacter sakazakii phage GAP32.</title>
        <authorList>
            <person name="Abbasifar R."/>
            <person name="Griffiths M.W."/>
            <person name="Sabour P.M."/>
            <person name="Ackermann H.-W."/>
            <person name="Vandersteegen K."/>
            <person name="Lavigne R."/>
            <person name="Noben J.-P."/>
            <person name="Villa A.A."/>
            <person name="Abbasifar A."/>
            <person name="Nash J.H.E."/>
            <person name="Kropinski A.M."/>
        </authorList>
    </citation>
    <scope>NUCLEOTIDE SEQUENCE [LARGE SCALE GENOMIC DNA]</scope>
    <source>
        <strain evidence="1">GAP-32</strain>
    </source>
</reference>
<dbReference type="EMBL" id="JN882285">
    <property type="protein sequence ID" value="AFC21474.1"/>
    <property type="molecule type" value="Genomic_DNA"/>
</dbReference>
<proteinExistence type="predicted"/>
<organism evidence="1 2">
    <name type="scientific">Cronobacter phage vB_CsaM_GAP32</name>
    <dbReference type="NCBI Taxonomy" id="1141136"/>
    <lineage>
        <taxon>Viruses</taxon>
        <taxon>Duplodnaviria</taxon>
        <taxon>Heunggongvirae</taxon>
        <taxon>Uroviricota</taxon>
        <taxon>Caudoviricetes</taxon>
        <taxon>Mimasvirus</taxon>
        <taxon>Mimasvirus GAP32</taxon>
    </lineage>
</organism>
<keyword evidence="2" id="KW-1185">Reference proteome</keyword>
<evidence type="ECO:0000313" key="1">
    <source>
        <dbReference type="EMBL" id="AFC21474.1"/>
    </source>
</evidence>
<dbReference type="RefSeq" id="YP_006987129.1">
    <property type="nucleotide sequence ID" value="NC_019401.1"/>
</dbReference>
<name>K4FAZ9_9CAUD</name>
<evidence type="ECO:0000313" key="2">
    <source>
        <dbReference type="Proteomes" id="UP000000457"/>
    </source>
</evidence>
<sequence>MEQHFVHIPSPLMFSRDARLSRIKYLKKAKASTDKEGRKWNFTMAKMMKRHEKQWMETYQQEYM</sequence>
<protein>
    <submittedName>
        <fullName evidence="1">Uncharacterized protein</fullName>
    </submittedName>
</protein>
<dbReference type="KEGG" id="vg:13993764"/>
<accession>K4FAZ9</accession>
<dbReference type="GeneID" id="13993764"/>
<dbReference type="Proteomes" id="UP000000457">
    <property type="component" value="Segment"/>
</dbReference>
<gene>
    <name evidence="1" type="ORF">GAP32_026</name>
</gene>